<feature type="region of interest" description="Disordered" evidence="1">
    <location>
        <begin position="101"/>
        <end position="170"/>
    </location>
</feature>
<sequence>MHSLETADSGWYWCAIEKNWADEKVAVYITVTPVTNMTTSSNQRVTNDAVSRDSTGYHYEIPETYSDSEDTRAHLPITLVICGMVFLLLVAVLTLQIKRHGKEEGKNETRNVQPQEQQRTEANTESDQYATISLQKNRKEKKGTELPTEDVQYADISFGRTTEKDTEADHAEDSITYSLVHYHMKPENHSSEN</sequence>
<protein>
    <submittedName>
        <fullName evidence="3">Uncharacterized protein</fullName>
    </submittedName>
</protein>
<evidence type="ECO:0000256" key="2">
    <source>
        <dbReference type="SAM" id="Phobius"/>
    </source>
</evidence>
<organism evidence="3 4">
    <name type="scientific">Albula goreensis</name>
    <dbReference type="NCBI Taxonomy" id="1534307"/>
    <lineage>
        <taxon>Eukaryota</taxon>
        <taxon>Metazoa</taxon>
        <taxon>Chordata</taxon>
        <taxon>Craniata</taxon>
        <taxon>Vertebrata</taxon>
        <taxon>Euteleostomi</taxon>
        <taxon>Actinopterygii</taxon>
        <taxon>Neopterygii</taxon>
        <taxon>Teleostei</taxon>
        <taxon>Albuliformes</taxon>
        <taxon>Albulidae</taxon>
        <taxon>Albula</taxon>
    </lineage>
</organism>
<reference evidence="3" key="1">
    <citation type="submission" date="2021-01" db="EMBL/GenBank/DDBJ databases">
        <authorList>
            <person name="Zahm M."/>
            <person name="Roques C."/>
            <person name="Cabau C."/>
            <person name="Klopp C."/>
            <person name="Donnadieu C."/>
            <person name="Jouanno E."/>
            <person name="Lampietro C."/>
            <person name="Louis A."/>
            <person name="Herpin A."/>
            <person name="Echchiki A."/>
            <person name="Berthelot C."/>
            <person name="Parey E."/>
            <person name="Roest-Crollius H."/>
            <person name="Braasch I."/>
            <person name="Postlethwait J."/>
            <person name="Bobe J."/>
            <person name="Montfort J."/>
            <person name="Bouchez O."/>
            <person name="Begum T."/>
            <person name="Mejri S."/>
            <person name="Adams A."/>
            <person name="Chen W.-J."/>
            <person name="Guiguen Y."/>
        </authorList>
    </citation>
    <scope>NUCLEOTIDE SEQUENCE</scope>
    <source>
        <tissue evidence="3">Blood</tissue>
    </source>
</reference>
<dbReference type="EMBL" id="JAERUA010000016">
    <property type="protein sequence ID" value="KAI1888913.1"/>
    <property type="molecule type" value="Genomic_DNA"/>
</dbReference>
<feature type="transmembrane region" description="Helical" evidence="2">
    <location>
        <begin position="73"/>
        <end position="95"/>
    </location>
</feature>
<dbReference type="InterPro" id="IPR013783">
    <property type="entry name" value="Ig-like_fold"/>
</dbReference>
<evidence type="ECO:0000313" key="3">
    <source>
        <dbReference type="EMBL" id="KAI1888913.1"/>
    </source>
</evidence>
<proteinExistence type="predicted"/>
<keyword evidence="2" id="KW-0472">Membrane</keyword>
<feature type="compositionally biased region" description="Basic and acidic residues" evidence="1">
    <location>
        <begin position="161"/>
        <end position="170"/>
    </location>
</feature>
<feature type="compositionally biased region" description="Polar residues" evidence="1">
    <location>
        <begin position="110"/>
        <end position="135"/>
    </location>
</feature>
<accession>A0A8T3CUJ5</accession>
<keyword evidence="2" id="KW-0812">Transmembrane</keyword>
<evidence type="ECO:0000313" key="4">
    <source>
        <dbReference type="Proteomes" id="UP000829720"/>
    </source>
</evidence>
<dbReference type="Proteomes" id="UP000829720">
    <property type="component" value="Unassembled WGS sequence"/>
</dbReference>
<dbReference type="AlphaFoldDB" id="A0A8T3CUJ5"/>
<dbReference type="OrthoDB" id="10463990at2759"/>
<name>A0A8T3CUJ5_9TELE</name>
<comment type="caution">
    <text evidence="3">The sequence shown here is derived from an EMBL/GenBank/DDBJ whole genome shotgun (WGS) entry which is preliminary data.</text>
</comment>
<dbReference type="Gene3D" id="2.60.40.10">
    <property type="entry name" value="Immunoglobulins"/>
    <property type="match status" value="1"/>
</dbReference>
<gene>
    <name evidence="3" type="ORF">AGOR_G00173660</name>
</gene>
<evidence type="ECO:0000256" key="1">
    <source>
        <dbReference type="SAM" id="MobiDB-lite"/>
    </source>
</evidence>
<keyword evidence="2" id="KW-1133">Transmembrane helix</keyword>
<keyword evidence="4" id="KW-1185">Reference proteome</keyword>